<dbReference type="EMBL" id="JASJOU010000008">
    <property type="protein sequence ID" value="MDJ1503540.1"/>
    <property type="molecule type" value="Genomic_DNA"/>
</dbReference>
<dbReference type="Pfam" id="PF10899">
    <property type="entry name" value="AbiGi"/>
    <property type="match status" value="1"/>
</dbReference>
<gene>
    <name evidence="1" type="ORF">QNI22_22930</name>
</gene>
<reference evidence="1" key="1">
    <citation type="submission" date="2023-05" db="EMBL/GenBank/DDBJ databases">
        <authorList>
            <person name="Zhang X."/>
        </authorList>
    </citation>
    <scope>NUCLEOTIDE SEQUENCE</scope>
    <source>
        <strain evidence="1">BD1B2-1</strain>
    </source>
</reference>
<accession>A0AAE3R5E4</accession>
<comment type="caution">
    <text evidence="1">The sequence shown here is derived from an EMBL/GenBank/DDBJ whole genome shotgun (WGS) entry which is preliminary data.</text>
</comment>
<dbReference type="RefSeq" id="WP_314514158.1">
    <property type="nucleotide sequence ID" value="NZ_JASJOU010000008.1"/>
</dbReference>
<sequence>MPISPNSLIHFTNTKEALIGILRDAFKIKYCYECIKSHTKPKTLKYAIPMVSFCNIPLSQIKNHLESYGPYGIGLNLKWGQQKGLNPVIYLDVYSNITESIYELQRSTINNRKGSTVLTENQKQILDILCYAKNFEADLERRGHKKIKNYRFSDEREWRYIPLHPHKNSTYLIGGNTYNDDRPLYNSKVSNLILDFTPEDITYIIIRDESEIKEVIQELRYSKGKKYPLDEVERLITRIVTSEQIKTDF</sequence>
<proteinExistence type="predicted"/>
<dbReference type="Proteomes" id="UP001232063">
    <property type="component" value="Unassembled WGS sequence"/>
</dbReference>
<name>A0AAE3R5E4_9BACT</name>
<evidence type="ECO:0000313" key="2">
    <source>
        <dbReference type="Proteomes" id="UP001232063"/>
    </source>
</evidence>
<keyword evidence="2" id="KW-1185">Reference proteome</keyword>
<dbReference type="InterPro" id="IPR021223">
    <property type="entry name" value="AbiGi"/>
</dbReference>
<evidence type="ECO:0000313" key="1">
    <source>
        <dbReference type="EMBL" id="MDJ1503540.1"/>
    </source>
</evidence>
<protein>
    <submittedName>
        <fullName evidence="1">Abortive infection system antitoxin AbiGi family protein</fullName>
    </submittedName>
</protein>
<organism evidence="1 2">
    <name type="scientific">Xanthocytophaga agilis</name>
    <dbReference type="NCBI Taxonomy" id="3048010"/>
    <lineage>
        <taxon>Bacteria</taxon>
        <taxon>Pseudomonadati</taxon>
        <taxon>Bacteroidota</taxon>
        <taxon>Cytophagia</taxon>
        <taxon>Cytophagales</taxon>
        <taxon>Rhodocytophagaceae</taxon>
        <taxon>Xanthocytophaga</taxon>
    </lineage>
</organism>
<dbReference type="AlphaFoldDB" id="A0AAE3R5E4"/>